<proteinExistence type="predicted"/>
<dbReference type="OrthoDB" id="5302289at2759"/>
<dbReference type="GeneID" id="19171966"/>
<organism evidence="1 2">
    <name type="scientific">Capronia epimyces CBS 606.96</name>
    <dbReference type="NCBI Taxonomy" id="1182542"/>
    <lineage>
        <taxon>Eukaryota</taxon>
        <taxon>Fungi</taxon>
        <taxon>Dikarya</taxon>
        <taxon>Ascomycota</taxon>
        <taxon>Pezizomycotina</taxon>
        <taxon>Eurotiomycetes</taxon>
        <taxon>Chaetothyriomycetidae</taxon>
        <taxon>Chaetothyriales</taxon>
        <taxon>Herpotrichiellaceae</taxon>
        <taxon>Capronia</taxon>
    </lineage>
</organism>
<dbReference type="Proteomes" id="UP000019478">
    <property type="component" value="Unassembled WGS sequence"/>
</dbReference>
<evidence type="ECO:0000313" key="2">
    <source>
        <dbReference type="Proteomes" id="UP000019478"/>
    </source>
</evidence>
<evidence type="ECO:0000313" key="1">
    <source>
        <dbReference type="EMBL" id="EXJ79592.1"/>
    </source>
</evidence>
<dbReference type="EMBL" id="AMGY01000007">
    <property type="protein sequence ID" value="EXJ79592.1"/>
    <property type="molecule type" value="Genomic_DNA"/>
</dbReference>
<keyword evidence="2" id="KW-1185">Reference proteome</keyword>
<protein>
    <submittedName>
        <fullName evidence="1">Uncharacterized protein</fullName>
    </submittedName>
</protein>
<dbReference type="AlphaFoldDB" id="W9XGF3"/>
<reference evidence="1 2" key="1">
    <citation type="submission" date="2013-03" db="EMBL/GenBank/DDBJ databases">
        <title>The Genome Sequence of Capronia epimyces CBS 606.96.</title>
        <authorList>
            <consortium name="The Broad Institute Genomics Platform"/>
            <person name="Cuomo C."/>
            <person name="de Hoog S."/>
            <person name="Gorbushina A."/>
            <person name="Walker B."/>
            <person name="Young S.K."/>
            <person name="Zeng Q."/>
            <person name="Gargeya S."/>
            <person name="Fitzgerald M."/>
            <person name="Haas B."/>
            <person name="Abouelleil A."/>
            <person name="Allen A.W."/>
            <person name="Alvarado L."/>
            <person name="Arachchi H.M."/>
            <person name="Berlin A.M."/>
            <person name="Chapman S.B."/>
            <person name="Gainer-Dewar J."/>
            <person name="Goldberg J."/>
            <person name="Griggs A."/>
            <person name="Gujja S."/>
            <person name="Hansen M."/>
            <person name="Howarth C."/>
            <person name="Imamovic A."/>
            <person name="Ireland A."/>
            <person name="Larimer J."/>
            <person name="McCowan C."/>
            <person name="Murphy C."/>
            <person name="Pearson M."/>
            <person name="Poon T.W."/>
            <person name="Priest M."/>
            <person name="Roberts A."/>
            <person name="Saif S."/>
            <person name="Shea T."/>
            <person name="Sisk P."/>
            <person name="Sykes S."/>
            <person name="Wortman J."/>
            <person name="Nusbaum C."/>
            <person name="Birren B."/>
        </authorList>
    </citation>
    <scope>NUCLEOTIDE SEQUENCE [LARGE SCALE GENOMIC DNA]</scope>
    <source>
        <strain evidence="1 2">CBS 606.96</strain>
    </source>
</reference>
<sequence length="91" mass="10631">MSRTVELTVRQALNIAQNSPSGQIDPQILRLLESSLAQIWRNIQAQPNTYVMNDLEFAVFNHFRARSDFQNETARKAVSRYWNSRNARQNH</sequence>
<name>W9XGF3_9EURO</name>
<dbReference type="HOGENOM" id="CLU_145544_2_1_1"/>
<comment type="caution">
    <text evidence="1">The sequence shown here is derived from an EMBL/GenBank/DDBJ whole genome shotgun (WGS) entry which is preliminary data.</text>
</comment>
<dbReference type="eggNOG" id="ENOG502SU9X">
    <property type="taxonomic scope" value="Eukaryota"/>
</dbReference>
<accession>W9XGF3</accession>
<dbReference type="RefSeq" id="XP_007736166.1">
    <property type="nucleotide sequence ID" value="XM_007737976.1"/>
</dbReference>
<gene>
    <name evidence="1" type="ORF">A1O3_07871</name>
</gene>